<organism evidence="1 2">
    <name type="scientific">Salipaludibacillus aurantiacus</name>
    <dbReference type="NCBI Taxonomy" id="1601833"/>
    <lineage>
        <taxon>Bacteria</taxon>
        <taxon>Bacillati</taxon>
        <taxon>Bacillota</taxon>
        <taxon>Bacilli</taxon>
        <taxon>Bacillales</taxon>
        <taxon>Bacillaceae</taxon>
    </lineage>
</organism>
<dbReference type="AlphaFoldDB" id="A0A1H9U240"/>
<accession>A0A1H9U240</accession>
<dbReference type="STRING" id="1601833.SAMN05518684_106240"/>
<proteinExistence type="predicted"/>
<evidence type="ECO:0000313" key="2">
    <source>
        <dbReference type="Proteomes" id="UP000198571"/>
    </source>
</evidence>
<gene>
    <name evidence="1" type="ORF">SAMN05518684_106240</name>
</gene>
<dbReference type="OrthoDB" id="2972221at2"/>
<reference evidence="2" key="1">
    <citation type="submission" date="2016-10" db="EMBL/GenBank/DDBJ databases">
        <authorList>
            <person name="Varghese N."/>
            <person name="Submissions S."/>
        </authorList>
    </citation>
    <scope>NUCLEOTIDE SEQUENCE [LARGE SCALE GENOMIC DNA]</scope>
    <source>
        <strain evidence="2">S9</strain>
    </source>
</reference>
<dbReference type="Proteomes" id="UP000198571">
    <property type="component" value="Unassembled WGS sequence"/>
</dbReference>
<dbReference type="EMBL" id="FOGT01000006">
    <property type="protein sequence ID" value="SES03301.1"/>
    <property type="molecule type" value="Genomic_DNA"/>
</dbReference>
<sequence length="132" mass="14797">MTFKSKSFKIIFGSLVALIALVLIIGVTGGEDLPDYEIVENDDSRDNVLMVRAVTDETDQDKLEYLAEHLQDEIRDTSTFDGLNTFAAYIRIHDDSNTGEYGNLLLDSKIAYRSEGLPITGLDETNELYIEN</sequence>
<protein>
    <submittedName>
        <fullName evidence="1">Uncharacterized protein</fullName>
    </submittedName>
</protein>
<dbReference type="RefSeq" id="WP_093051026.1">
    <property type="nucleotide sequence ID" value="NZ_FOGT01000006.1"/>
</dbReference>
<keyword evidence="2" id="KW-1185">Reference proteome</keyword>
<evidence type="ECO:0000313" key="1">
    <source>
        <dbReference type="EMBL" id="SES03301.1"/>
    </source>
</evidence>
<name>A0A1H9U240_9BACI</name>